<protein>
    <submittedName>
        <fullName evidence="1">Uncharacterized protein</fullName>
    </submittedName>
</protein>
<organism evidence="1 2">
    <name type="scientific">Puccinia coronata f. sp. avenae</name>
    <dbReference type="NCBI Taxonomy" id="200324"/>
    <lineage>
        <taxon>Eukaryota</taxon>
        <taxon>Fungi</taxon>
        <taxon>Dikarya</taxon>
        <taxon>Basidiomycota</taxon>
        <taxon>Pucciniomycotina</taxon>
        <taxon>Pucciniomycetes</taxon>
        <taxon>Pucciniales</taxon>
        <taxon>Pucciniaceae</taxon>
        <taxon>Puccinia</taxon>
    </lineage>
</organism>
<dbReference type="EMBL" id="PGCI01000162">
    <property type="protein sequence ID" value="PLW36291.1"/>
    <property type="molecule type" value="Genomic_DNA"/>
</dbReference>
<dbReference type="AlphaFoldDB" id="A0A2N5UEX6"/>
<name>A0A2N5UEX6_9BASI</name>
<proteinExistence type="predicted"/>
<evidence type="ECO:0000313" key="1">
    <source>
        <dbReference type="EMBL" id="PLW36291.1"/>
    </source>
</evidence>
<reference evidence="1 2" key="1">
    <citation type="submission" date="2017-11" db="EMBL/GenBank/DDBJ databases">
        <title>De novo assembly and phasing of dikaryotic genomes from two isolates of Puccinia coronata f. sp. avenae, the causal agent of oat crown rust.</title>
        <authorList>
            <person name="Miller M.E."/>
            <person name="Zhang Y."/>
            <person name="Omidvar V."/>
            <person name="Sperschneider J."/>
            <person name="Schwessinger B."/>
            <person name="Raley C."/>
            <person name="Palmer J.M."/>
            <person name="Garnica D."/>
            <person name="Upadhyaya N."/>
            <person name="Rathjen J."/>
            <person name="Taylor J.M."/>
            <person name="Park R.F."/>
            <person name="Dodds P.N."/>
            <person name="Hirsch C.D."/>
            <person name="Kianian S.F."/>
            <person name="Figueroa M."/>
        </authorList>
    </citation>
    <scope>NUCLEOTIDE SEQUENCE [LARGE SCALE GENOMIC DNA]</scope>
    <source>
        <strain evidence="1">12SD80</strain>
    </source>
</reference>
<comment type="caution">
    <text evidence="1">The sequence shown here is derived from an EMBL/GenBank/DDBJ whole genome shotgun (WGS) entry which is preliminary data.</text>
</comment>
<gene>
    <name evidence="1" type="ORF">PCASD_15925</name>
</gene>
<sequence length="62" mass="6710">MDVALVSGTQGWIAWVSTKDLAPDVYNAVMKLSASLSDILGGMFAKLSDVAFKDDQALMRFL</sequence>
<accession>A0A2N5UEX6</accession>
<dbReference type="Proteomes" id="UP000235392">
    <property type="component" value="Unassembled WGS sequence"/>
</dbReference>
<evidence type="ECO:0000313" key="2">
    <source>
        <dbReference type="Proteomes" id="UP000235392"/>
    </source>
</evidence>